<dbReference type="InterPro" id="IPR045179">
    <property type="entry name" value="YgfZ/GcvT"/>
</dbReference>
<dbReference type="Pfam" id="PF25455">
    <property type="entry name" value="Beta-barrel_CAF17_C"/>
    <property type="match status" value="1"/>
</dbReference>
<dbReference type="eggNOG" id="KOG2929">
    <property type="taxonomic scope" value="Eukaryota"/>
</dbReference>
<feature type="domain" description="CAF17 C-terminal" evidence="5">
    <location>
        <begin position="197"/>
        <end position="264"/>
    </location>
</feature>
<keyword evidence="6" id="KW-1185">Reference proteome</keyword>
<proteinExistence type="predicted"/>
<dbReference type="PANTHER" id="PTHR22602:SF0">
    <property type="entry name" value="TRANSFERASE CAF17, MITOCHONDRIAL-RELATED"/>
    <property type="match status" value="1"/>
</dbReference>
<dbReference type="PIRSF" id="PIRSF006487">
    <property type="entry name" value="GcvT"/>
    <property type="match status" value="1"/>
</dbReference>
<dbReference type="Gene3D" id="3.30.1360.120">
    <property type="entry name" value="Probable tRNA modification gtpase trme, domain 1"/>
    <property type="match status" value="1"/>
</dbReference>
<dbReference type="FunFam" id="2.40.30.160:FF:000006">
    <property type="entry name" value="Protein CBG14872"/>
    <property type="match status" value="1"/>
</dbReference>
<sequence length="280" mass="31351">MSSQRLIKLPHRVLLKVRGADTNAFLQGLITNDVTKLQTQNGLASFLLNTKGRIVEDVLLWRRGTDDVFLECSKGNQDALVKEILKYRLRKQVEISETSDQVFFDQEASEKHEHKDPRFAGFGARVFGNPSSSDFSENRENYENIRRSFGIAEGADELADLLPFQANGDLLNMVSLDKGCYIGQELTARTAHTGVIRRRILPFECEGQVKIGADILDEKKNKVGKIISSDTTRCLGILQLSSFKSTKLSADEVSLTAKQPEWMPDKILANNKTRTSLTDS</sequence>
<dbReference type="InterPro" id="IPR027266">
    <property type="entry name" value="TrmE/GcvT-like"/>
</dbReference>
<organism evidence="6 7">
    <name type="scientific">Caenorhabditis tropicalis</name>
    <dbReference type="NCBI Taxonomy" id="1561998"/>
    <lineage>
        <taxon>Eukaryota</taxon>
        <taxon>Metazoa</taxon>
        <taxon>Ecdysozoa</taxon>
        <taxon>Nematoda</taxon>
        <taxon>Chromadorea</taxon>
        <taxon>Rhabditida</taxon>
        <taxon>Rhabditina</taxon>
        <taxon>Rhabditomorpha</taxon>
        <taxon>Rhabditoidea</taxon>
        <taxon>Rhabditidae</taxon>
        <taxon>Peloderinae</taxon>
        <taxon>Caenorhabditis</taxon>
    </lineage>
</organism>
<evidence type="ECO:0000256" key="2">
    <source>
        <dbReference type="ARBA" id="ARBA00022946"/>
    </source>
</evidence>
<evidence type="ECO:0000259" key="4">
    <source>
        <dbReference type="Pfam" id="PF01571"/>
    </source>
</evidence>
<dbReference type="NCBIfam" id="TIGR03317">
    <property type="entry name" value="ygfZ_signature"/>
    <property type="match status" value="1"/>
</dbReference>
<evidence type="ECO:0000313" key="7">
    <source>
        <dbReference type="WBParaSite" id="Csp11.Scaffold630.g22308.t1"/>
    </source>
</evidence>
<dbReference type="STRING" id="1561998.A0A1I7V4H5"/>
<dbReference type="SUPFAM" id="SSF103025">
    <property type="entry name" value="Folate-binding domain"/>
    <property type="match status" value="1"/>
</dbReference>
<dbReference type="InterPro" id="IPR017703">
    <property type="entry name" value="YgfZ/GCV_T_CS"/>
</dbReference>
<comment type="subcellular location">
    <subcellularLocation>
        <location evidence="1">Mitochondrion</location>
    </subcellularLocation>
</comment>
<dbReference type="InterPro" id="IPR057460">
    <property type="entry name" value="CAF17_C"/>
</dbReference>
<dbReference type="GO" id="GO:0016226">
    <property type="term" value="P:iron-sulfur cluster assembly"/>
    <property type="evidence" value="ECO:0007669"/>
    <property type="project" value="TreeGrafter"/>
</dbReference>
<evidence type="ECO:0000256" key="3">
    <source>
        <dbReference type="ARBA" id="ARBA00023128"/>
    </source>
</evidence>
<keyword evidence="3" id="KW-0496">Mitochondrion</keyword>
<accession>A0A1I7V4H5</accession>
<evidence type="ECO:0000256" key="1">
    <source>
        <dbReference type="ARBA" id="ARBA00004173"/>
    </source>
</evidence>
<reference evidence="7" key="1">
    <citation type="submission" date="2016-11" db="UniProtKB">
        <authorList>
            <consortium name="WormBaseParasite"/>
        </authorList>
    </citation>
    <scope>IDENTIFICATION</scope>
</reference>
<dbReference type="AlphaFoldDB" id="A0A1I7V4H5"/>
<dbReference type="PANTHER" id="PTHR22602">
    <property type="entry name" value="TRANSFERASE CAF17, MITOCHONDRIAL-RELATED"/>
    <property type="match status" value="1"/>
</dbReference>
<dbReference type="Proteomes" id="UP000095282">
    <property type="component" value="Unplaced"/>
</dbReference>
<evidence type="ECO:0000313" key="6">
    <source>
        <dbReference type="Proteomes" id="UP000095282"/>
    </source>
</evidence>
<dbReference type="Pfam" id="PF01571">
    <property type="entry name" value="GCV_T"/>
    <property type="match status" value="1"/>
</dbReference>
<dbReference type="WBParaSite" id="Csp11.Scaffold630.g22308.t1">
    <property type="protein sequence ID" value="Csp11.Scaffold630.g22308.t1"/>
    <property type="gene ID" value="Csp11.Scaffold630.g22308"/>
</dbReference>
<keyword evidence="2" id="KW-0809">Transit peptide</keyword>
<dbReference type="GO" id="GO:0005759">
    <property type="term" value="C:mitochondrial matrix"/>
    <property type="evidence" value="ECO:0007669"/>
    <property type="project" value="TreeGrafter"/>
</dbReference>
<dbReference type="Gene3D" id="2.40.30.160">
    <property type="match status" value="1"/>
</dbReference>
<feature type="domain" description="GCVT N-terminal" evidence="4">
    <location>
        <begin position="15"/>
        <end position="102"/>
    </location>
</feature>
<dbReference type="InterPro" id="IPR006222">
    <property type="entry name" value="GCVT_N"/>
</dbReference>
<name>A0A1I7V4H5_9PELO</name>
<protein>
    <submittedName>
        <fullName evidence="7">GCV_T domain-containing protein</fullName>
    </submittedName>
</protein>
<evidence type="ECO:0000259" key="5">
    <source>
        <dbReference type="Pfam" id="PF25455"/>
    </source>
</evidence>